<feature type="transmembrane region" description="Helical" evidence="7">
    <location>
        <begin position="124"/>
        <end position="144"/>
    </location>
</feature>
<dbReference type="PANTHER" id="PTHR32322">
    <property type="entry name" value="INNER MEMBRANE TRANSPORTER"/>
    <property type="match status" value="1"/>
</dbReference>
<keyword evidence="5 7" id="KW-0472">Membrane</keyword>
<gene>
    <name evidence="9" type="ORF">B1H18_26035</name>
</gene>
<feature type="region of interest" description="Disordered" evidence="6">
    <location>
        <begin position="1"/>
        <end position="31"/>
    </location>
</feature>
<feature type="domain" description="EamA" evidence="8">
    <location>
        <begin position="174"/>
        <end position="307"/>
    </location>
</feature>
<feature type="transmembrane region" description="Helical" evidence="7">
    <location>
        <begin position="266"/>
        <end position="286"/>
    </location>
</feature>
<dbReference type="EMBL" id="MVFC01000029">
    <property type="protein sequence ID" value="OON73984.1"/>
    <property type="molecule type" value="Genomic_DNA"/>
</dbReference>
<dbReference type="RefSeq" id="WP_227025041.1">
    <property type="nucleotide sequence ID" value="NZ_CP045178.1"/>
</dbReference>
<evidence type="ECO:0000256" key="6">
    <source>
        <dbReference type="SAM" id="MobiDB-lite"/>
    </source>
</evidence>
<accession>A0A1V4A3C7</accession>
<comment type="caution">
    <text evidence="9">The sequence shown here is derived from an EMBL/GenBank/DDBJ whole genome shotgun (WGS) entry which is preliminary data.</text>
</comment>
<comment type="subcellular location">
    <subcellularLocation>
        <location evidence="1">Membrane</location>
        <topology evidence="1">Multi-pass membrane protein</topology>
    </subcellularLocation>
</comment>
<dbReference type="Pfam" id="PF00892">
    <property type="entry name" value="EamA"/>
    <property type="match status" value="1"/>
</dbReference>
<feature type="transmembrane region" description="Helical" evidence="7">
    <location>
        <begin position="100"/>
        <end position="118"/>
    </location>
</feature>
<name>A0A1V4A3C7_9ACTN</name>
<reference evidence="9 10" key="1">
    <citation type="submission" date="2017-02" db="EMBL/GenBank/DDBJ databases">
        <title>Draft Genome Sequence of Streptomyces tsukubaensis F601, a Producer of the immunosuppressant tacrolimus FK506.</title>
        <authorList>
            <person name="Zong G."/>
            <person name="Zhong C."/>
            <person name="Fu J."/>
            <person name="Qin R."/>
            <person name="Cao G."/>
        </authorList>
    </citation>
    <scope>NUCLEOTIDE SEQUENCE [LARGE SCALE GENOMIC DNA]</scope>
    <source>
        <strain evidence="9 10">F601</strain>
    </source>
</reference>
<evidence type="ECO:0000256" key="3">
    <source>
        <dbReference type="ARBA" id="ARBA00022692"/>
    </source>
</evidence>
<dbReference type="PANTHER" id="PTHR32322:SF2">
    <property type="entry name" value="EAMA DOMAIN-CONTAINING PROTEIN"/>
    <property type="match status" value="1"/>
</dbReference>
<proteinExistence type="inferred from homology"/>
<dbReference type="GO" id="GO:0016020">
    <property type="term" value="C:membrane"/>
    <property type="evidence" value="ECO:0007669"/>
    <property type="project" value="UniProtKB-SubCell"/>
</dbReference>
<evidence type="ECO:0000256" key="4">
    <source>
        <dbReference type="ARBA" id="ARBA00022989"/>
    </source>
</evidence>
<feature type="transmembrane region" description="Helical" evidence="7">
    <location>
        <begin position="173"/>
        <end position="192"/>
    </location>
</feature>
<evidence type="ECO:0000256" key="7">
    <source>
        <dbReference type="SAM" id="Phobius"/>
    </source>
</evidence>
<keyword evidence="10" id="KW-1185">Reference proteome</keyword>
<evidence type="ECO:0000259" key="8">
    <source>
        <dbReference type="Pfam" id="PF00892"/>
    </source>
</evidence>
<dbReference type="SUPFAM" id="SSF103481">
    <property type="entry name" value="Multidrug resistance efflux transporter EmrE"/>
    <property type="match status" value="2"/>
</dbReference>
<protein>
    <recommendedName>
        <fullName evidence="8">EamA domain-containing protein</fullName>
    </recommendedName>
</protein>
<evidence type="ECO:0000313" key="10">
    <source>
        <dbReference type="Proteomes" id="UP000190539"/>
    </source>
</evidence>
<dbReference type="InterPro" id="IPR050638">
    <property type="entry name" value="AA-Vitamin_Transporters"/>
</dbReference>
<evidence type="ECO:0000256" key="2">
    <source>
        <dbReference type="ARBA" id="ARBA00007362"/>
    </source>
</evidence>
<dbReference type="Proteomes" id="UP000190539">
    <property type="component" value="Unassembled WGS sequence"/>
</dbReference>
<keyword evidence="4 7" id="KW-1133">Transmembrane helix</keyword>
<feature type="transmembrane region" description="Helical" evidence="7">
    <location>
        <begin position="235"/>
        <end position="254"/>
    </location>
</feature>
<keyword evidence="3 7" id="KW-0812">Transmembrane</keyword>
<dbReference type="InterPro" id="IPR037185">
    <property type="entry name" value="EmrE-like"/>
</dbReference>
<dbReference type="InterPro" id="IPR000620">
    <property type="entry name" value="EamA_dom"/>
</dbReference>
<evidence type="ECO:0000256" key="1">
    <source>
        <dbReference type="ARBA" id="ARBA00004141"/>
    </source>
</evidence>
<feature type="transmembrane region" description="Helical" evidence="7">
    <location>
        <begin position="204"/>
        <end position="223"/>
    </location>
</feature>
<feature type="compositionally biased region" description="Basic and acidic residues" evidence="6">
    <location>
        <begin position="1"/>
        <end position="10"/>
    </location>
</feature>
<feature type="transmembrane region" description="Helical" evidence="7">
    <location>
        <begin position="151"/>
        <end position="167"/>
    </location>
</feature>
<sequence>MRTSRTRSEAGTDPGQTGPTPGGPVPGGAVQDGIPVRRPLAPAALVLGQIVSLQVGSAVAKQSYGEIGPTAMAGMRLGFAALVMYALVRPRLRGLSAPQWRAACGLGAVLAAMNVAYFQAIARLPLGIAATVELLGPLLLALALSRRPAHLAAAGLALVGVLLLAAPGGSLPLTGMVCAAAAALGRALYILLNRRVGLLYDNWAGLSVALLTGACLLTPVAAFSGAAATVAARPALLWSGLLVAVCSSLIPYSLDMLALRRIGARSFGVLLSLSPAVGAAVGFAFLGEHLTARQGVALGLVLAGALWSARVPGRARGGPAPTEGAEKSP</sequence>
<dbReference type="AlphaFoldDB" id="A0A1V4A3C7"/>
<organism evidence="9 10">
    <name type="scientific">Streptomyces tsukubensis</name>
    <dbReference type="NCBI Taxonomy" id="83656"/>
    <lineage>
        <taxon>Bacteria</taxon>
        <taxon>Bacillati</taxon>
        <taxon>Actinomycetota</taxon>
        <taxon>Actinomycetes</taxon>
        <taxon>Kitasatosporales</taxon>
        <taxon>Streptomycetaceae</taxon>
        <taxon>Streptomyces</taxon>
    </lineage>
</organism>
<comment type="similarity">
    <text evidence="2">Belongs to the EamA transporter family.</text>
</comment>
<evidence type="ECO:0000313" key="9">
    <source>
        <dbReference type="EMBL" id="OON73984.1"/>
    </source>
</evidence>
<feature type="transmembrane region" description="Helical" evidence="7">
    <location>
        <begin position="292"/>
        <end position="309"/>
    </location>
</feature>
<evidence type="ECO:0000256" key="5">
    <source>
        <dbReference type="ARBA" id="ARBA00023136"/>
    </source>
</evidence>